<dbReference type="InterPro" id="IPR029033">
    <property type="entry name" value="His_PPase_superfam"/>
</dbReference>
<feature type="binding site" evidence="2">
    <location>
        <position position="58"/>
    </location>
    <ligand>
        <name>substrate</name>
    </ligand>
</feature>
<reference evidence="3 4" key="1">
    <citation type="submission" date="2017-02" db="EMBL/GenBank/DDBJ databases">
        <authorList>
            <person name="Peterson S.W."/>
        </authorList>
    </citation>
    <scope>NUCLEOTIDE SEQUENCE [LARGE SCALE GENOMIC DNA]</scope>
    <source>
        <strain evidence="3 4">LSP_Lj1</strain>
    </source>
</reference>
<dbReference type="PANTHER" id="PTHR48100:SF15">
    <property type="entry name" value="SEDOHEPTULOSE 1,7-BISPHOSPHATASE"/>
    <property type="match status" value="1"/>
</dbReference>
<evidence type="ECO:0000256" key="2">
    <source>
        <dbReference type="PIRSR" id="PIRSR613078-2"/>
    </source>
</evidence>
<feature type="active site" description="Proton donor/acceptor" evidence="1">
    <location>
        <position position="79"/>
    </location>
</feature>
<dbReference type="Proteomes" id="UP000188342">
    <property type="component" value="Unassembled WGS sequence"/>
</dbReference>
<dbReference type="PANTHER" id="PTHR48100">
    <property type="entry name" value="BROAD-SPECIFICITY PHOSPHATASE YOR283W-RELATED"/>
    <property type="match status" value="1"/>
</dbReference>
<sequence length="186" mass="20640">MTELYLVRHGETAWSKSGQHASVTDLDLTDHGVEEAMGLRSKLDPADFGLVLSSPRLRARRTAELAGFTNSEIDENLAEWSYGDYEGMTSRQIREQVPGWRIWTHPMPGGETRTQVIDRLSKVVERVQASGVERAICFSHGHASRVLALCWLGIDIARGQSFPLDTGAVCVLGHEKESPAIVRWNA</sequence>
<name>A0A1R4KH44_9ACTN</name>
<evidence type="ECO:0000256" key="1">
    <source>
        <dbReference type="PIRSR" id="PIRSR613078-1"/>
    </source>
</evidence>
<evidence type="ECO:0000313" key="4">
    <source>
        <dbReference type="Proteomes" id="UP000188342"/>
    </source>
</evidence>
<dbReference type="SUPFAM" id="SSF53254">
    <property type="entry name" value="Phosphoglycerate mutase-like"/>
    <property type="match status" value="1"/>
</dbReference>
<dbReference type="RefSeq" id="WP_094765806.1">
    <property type="nucleotide sequence ID" value="NZ_FUKQ01000052.1"/>
</dbReference>
<dbReference type="Gene3D" id="3.40.50.1240">
    <property type="entry name" value="Phosphoglycerate mutase-like"/>
    <property type="match status" value="1"/>
</dbReference>
<accession>A0A1R4KH44</accession>
<feature type="active site" description="Tele-phosphohistidine intermediate" evidence="1">
    <location>
        <position position="9"/>
    </location>
</feature>
<dbReference type="OrthoDB" id="4697614at2"/>
<feature type="binding site" evidence="2">
    <location>
        <begin position="79"/>
        <end position="82"/>
    </location>
    <ligand>
        <name>substrate</name>
    </ligand>
</feature>
<proteinExistence type="predicted"/>
<gene>
    <name evidence="3" type="ORF">FM114_14265</name>
</gene>
<dbReference type="SMART" id="SM00855">
    <property type="entry name" value="PGAM"/>
    <property type="match status" value="1"/>
</dbReference>
<dbReference type="STRING" id="1255658.FM114_14265"/>
<organism evidence="3 4">
    <name type="scientific">Luteococcus japonicus LSP_Lj1</name>
    <dbReference type="NCBI Taxonomy" id="1255658"/>
    <lineage>
        <taxon>Bacteria</taxon>
        <taxon>Bacillati</taxon>
        <taxon>Actinomycetota</taxon>
        <taxon>Actinomycetes</taxon>
        <taxon>Propionibacteriales</taxon>
        <taxon>Propionibacteriaceae</taxon>
        <taxon>Luteococcus</taxon>
    </lineage>
</organism>
<dbReference type="AlphaFoldDB" id="A0A1R4KH44"/>
<dbReference type="InterPro" id="IPR013078">
    <property type="entry name" value="His_Pase_superF_clade-1"/>
</dbReference>
<dbReference type="Pfam" id="PF00300">
    <property type="entry name" value="His_Phos_1"/>
    <property type="match status" value="1"/>
</dbReference>
<protein>
    <submittedName>
        <fullName evidence="3">Putative phosphoglycerate mutase family protein</fullName>
    </submittedName>
</protein>
<dbReference type="CDD" id="cd07067">
    <property type="entry name" value="HP_PGM_like"/>
    <property type="match status" value="1"/>
</dbReference>
<evidence type="ECO:0000313" key="3">
    <source>
        <dbReference type="EMBL" id="SJN43373.1"/>
    </source>
</evidence>
<keyword evidence="4" id="KW-1185">Reference proteome</keyword>
<dbReference type="InterPro" id="IPR050275">
    <property type="entry name" value="PGM_Phosphatase"/>
</dbReference>
<dbReference type="GO" id="GO:0016791">
    <property type="term" value="F:phosphatase activity"/>
    <property type="evidence" value="ECO:0007669"/>
    <property type="project" value="TreeGrafter"/>
</dbReference>
<dbReference type="EMBL" id="FUKQ01000052">
    <property type="protein sequence ID" value="SJN43373.1"/>
    <property type="molecule type" value="Genomic_DNA"/>
</dbReference>